<dbReference type="PANTHER" id="PTHR30269">
    <property type="entry name" value="TRANSMEMBRANE PROTEIN YFCA"/>
    <property type="match status" value="1"/>
</dbReference>
<keyword evidence="7 8" id="KW-0472">Membrane</keyword>
<evidence type="ECO:0000313" key="9">
    <source>
        <dbReference type="EMBL" id="KRO01687.1"/>
    </source>
</evidence>
<evidence type="ECO:0000256" key="8">
    <source>
        <dbReference type="RuleBase" id="RU363041"/>
    </source>
</evidence>
<evidence type="ECO:0000256" key="6">
    <source>
        <dbReference type="ARBA" id="ARBA00022989"/>
    </source>
</evidence>
<proteinExistence type="inferred from homology"/>
<feature type="transmembrane region" description="Helical" evidence="8">
    <location>
        <begin position="48"/>
        <end position="71"/>
    </location>
</feature>
<accession>A0A0R2LJX4</accession>
<keyword evidence="3" id="KW-0813">Transport</keyword>
<organism evidence="9 10">
    <name type="scientific">Ligilactobacillus pobuzihii</name>
    <dbReference type="NCBI Taxonomy" id="449659"/>
    <lineage>
        <taxon>Bacteria</taxon>
        <taxon>Bacillati</taxon>
        <taxon>Bacillota</taxon>
        <taxon>Bacilli</taxon>
        <taxon>Lactobacillales</taxon>
        <taxon>Lactobacillaceae</taxon>
        <taxon>Ligilactobacillus</taxon>
    </lineage>
</organism>
<keyword evidence="4 8" id="KW-1003">Cell membrane</keyword>
<comment type="caution">
    <text evidence="9">The sequence shown here is derived from an EMBL/GenBank/DDBJ whole genome shotgun (WGS) entry which is preliminary data.</text>
</comment>
<evidence type="ECO:0000256" key="3">
    <source>
        <dbReference type="ARBA" id="ARBA00022448"/>
    </source>
</evidence>
<evidence type="ECO:0000256" key="7">
    <source>
        <dbReference type="ARBA" id="ARBA00023136"/>
    </source>
</evidence>
<dbReference type="Pfam" id="PF01925">
    <property type="entry name" value="TauE"/>
    <property type="match status" value="1"/>
</dbReference>
<evidence type="ECO:0000256" key="4">
    <source>
        <dbReference type="ARBA" id="ARBA00022475"/>
    </source>
</evidence>
<feature type="transmembrane region" description="Helical" evidence="8">
    <location>
        <begin position="106"/>
        <end position="123"/>
    </location>
</feature>
<dbReference type="InterPro" id="IPR052017">
    <property type="entry name" value="TSUP"/>
</dbReference>
<dbReference type="PATRIC" id="fig|449659.4.peg.2062"/>
<keyword evidence="5 8" id="KW-0812">Transmembrane</keyword>
<dbReference type="STRING" id="449659.IV66_GL002010"/>
<gene>
    <name evidence="9" type="ORF">IV66_GL002010</name>
</gene>
<keyword evidence="6 8" id="KW-1133">Transmembrane helix</keyword>
<comment type="subcellular location">
    <subcellularLocation>
        <location evidence="1 8">Cell membrane</location>
        <topology evidence="1 8">Multi-pass membrane protein</topology>
    </subcellularLocation>
</comment>
<feature type="transmembrane region" description="Helical" evidence="8">
    <location>
        <begin position="78"/>
        <end position="100"/>
    </location>
</feature>
<comment type="similarity">
    <text evidence="2 8">Belongs to the 4-toluene sulfonate uptake permease (TSUP) (TC 2.A.102) family.</text>
</comment>
<evidence type="ECO:0000256" key="5">
    <source>
        <dbReference type="ARBA" id="ARBA00022692"/>
    </source>
</evidence>
<feature type="transmembrane region" description="Helical" evidence="8">
    <location>
        <begin position="209"/>
        <end position="230"/>
    </location>
</feature>
<protein>
    <recommendedName>
        <fullName evidence="8">Probable membrane transporter protein</fullName>
    </recommendedName>
</protein>
<sequence length="288" mass="30313">MKGRNTLINSILILAGVGLFAGIFGAIFGIGGGMIVTPIMTIALGLDIKYAIGASVISVIATSSGASIAYLKDDMLNLRVAMFLEIATTVGAILGAILTGVLPAKVLYVLFGMLLIFSSWNMLHKLRTSKKDAEDTVPDELSEKLKLNSTYYDQANKKQVDYKVSNVPGGFSMMFGAGLASGLLGVGSGAFKVIAMDTIMKMPLKPSSATSNLMMGVTAAASATVYFFNGSIKPEIAAPLAIGILLGATIGSRIMQHLQATLLRKIFIPVLFLIGLQMFLKGFGVNFG</sequence>
<dbReference type="Proteomes" id="UP000051886">
    <property type="component" value="Unassembled WGS sequence"/>
</dbReference>
<evidence type="ECO:0000256" key="1">
    <source>
        <dbReference type="ARBA" id="ARBA00004651"/>
    </source>
</evidence>
<evidence type="ECO:0000256" key="2">
    <source>
        <dbReference type="ARBA" id="ARBA00009142"/>
    </source>
</evidence>
<feature type="transmembrane region" description="Helical" evidence="8">
    <location>
        <begin position="266"/>
        <end position="285"/>
    </location>
</feature>
<dbReference type="InterPro" id="IPR002781">
    <property type="entry name" value="TM_pro_TauE-like"/>
</dbReference>
<dbReference type="PANTHER" id="PTHR30269:SF23">
    <property type="entry name" value="MEMBRANE TRANSPORTER PROTEIN YDHB-RELATED"/>
    <property type="match status" value="1"/>
</dbReference>
<dbReference type="GO" id="GO:0005886">
    <property type="term" value="C:plasma membrane"/>
    <property type="evidence" value="ECO:0007669"/>
    <property type="project" value="UniProtKB-SubCell"/>
</dbReference>
<feature type="transmembrane region" description="Helical" evidence="8">
    <location>
        <begin position="236"/>
        <end position="254"/>
    </location>
</feature>
<feature type="transmembrane region" description="Helical" evidence="8">
    <location>
        <begin position="12"/>
        <end position="36"/>
    </location>
</feature>
<dbReference type="EMBL" id="JQCN01000006">
    <property type="protein sequence ID" value="KRO01687.1"/>
    <property type="molecule type" value="Genomic_DNA"/>
</dbReference>
<dbReference type="AlphaFoldDB" id="A0A0R2LJX4"/>
<reference evidence="9 10" key="1">
    <citation type="journal article" date="2015" name="Genome Announc.">
        <title>Expanding the biotechnology potential of lactobacilli through comparative genomics of 213 strains and associated genera.</title>
        <authorList>
            <person name="Sun Z."/>
            <person name="Harris H.M."/>
            <person name="McCann A."/>
            <person name="Guo C."/>
            <person name="Argimon S."/>
            <person name="Zhang W."/>
            <person name="Yang X."/>
            <person name="Jeffery I.B."/>
            <person name="Cooney J.C."/>
            <person name="Kagawa T.F."/>
            <person name="Liu W."/>
            <person name="Song Y."/>
            <person name="Salvetti E."/>
            <person name="Wrobel A."/>
            <person name="Rasinkangas P."/>
            <person name="Parkhill J."/>
            <person name="Rea M.C."/>
            <person name="O'Sullivan O."/>
            <person name="Ritari J."/>
            <person name="Douillard F.P."/>
            <person name="Paul Ross R."/>
            <person name="Yang R."/>
            <person name="Briner A.E."/>
            <person name="Felis G.E."/>
            <person name="de Vos W.M."/>
            <person name="Barrangou R."/>
            <person name="Klaenhammer T.R."/>
            <person name="Caufield P.W."/>
            <person name="Cui Y."/>
            <person name="Zhang H."/>
            <person name="O'Toole P.W."/>
        </authorList>
    </citation>
    <scope>NUCLEOTIDE SEQUENCE [LARGE SCALE GENOMIC DNA]</scope>
    <source>
        <strain evidence="9 10">NBRC 103219</strain>
    </source>
</reference>
<evidence type="ECO:0000313" key="10">
    <source>
        <dbReference type="Proteomes" id="UP000051886"/>
    </source>
</evidence>
<keyword evidence="10" id="KW-1185">Reference proteome</keyword>
<name>A0A0R2LJX4_9LACO</name>